<comment type="caution">
    <text evidence="1">The sequence shown here is derived from an EMBL/GenBank/DDBJ whole genome shotgun (WGS) entry which is preliminary data.</text>
</comment>
<sequence>ASSSNENKLNNSTLSSKKLIRRKGFRDAAVFLYSDFDENLQKKSEFSTYLDLTAKLEKIVKNELFFCHYRNPFTKLMKVN</sequence>
<accession>X1GI41</accession>
<dbReference type="EMBL" id="BARU01017203">
    <property type="protein sequence ID" value="GAH57571.1"/>
    <property type="molecule type" value="Genomic_DNA"/>
</dbReference>
<dbReference type="AlphaFoldDB" id="X1GI41"/>
<name>X1GI41_9ZZZZ</name>
<feature type="non-terminal residue" evidence="1">
    <location>
        <position position="1"/>
    </location>
</feature>
<proteinExistence type="predicted"/>
<gene>
    <name evidence="1" type="ORF">S03H2_28553</name>
</gene>
<protein>
    <submittedName>
        <fullName evidence="1">Uncharacterized protein</fullName>
    </submittedName>
</protein>
<organism evidence="1">
    <name type="scientific">marine sediment metagenome</name>
    <dbReference type="NCBI Taxonomy" id="412755"/>
    <lineage>
        <taxon>unclassified sequences</taxon>
        <taxon>metagenomes</taxon>
        <taxon>ecological metagenomes</taxon>
    </lineage>
</organism>
<evidence type="ECO:0000313" key="1">
    <source>
        <dbReference type="EMBL" id="GAH57571.1"/>
    </source>
</evidence>
<reference evidence="1" key="1">
    <citation type="journal article" date="2014" name="Front. Microbiol.">
        <title>High frequency of phylogenetically diverse reductive dehalogenase-homologous genes in deep subseafloor sedimentary metagenomes.</title>
        <authorList>
            <person name="Kawai M."/>
            <person name="Futagami T."/>
            <person name="Toyoda A."/>
            <person name="Takaki Y."/>
            <person name="Nishi S."/>
            <person name="Hori S."/>
            <person name="Arai W."/>
            <person name="Tsubouchi T."/>
            <person name="Morono Y."/>
            <person name="Uchiyama I."/>
            <person name="Ito T."/>
            <person name="Fujiyama A."/>
            <person name="Inagaki F."/>
            <person name="Takami H."/>
        </authorList>
    </citation>
    <scope>NUCLEOTIDE SEQUENCE</scope>
    <source>
        <strain evidence="1">Expedition CK06-06</strain>
    </source>
</reference>